<dbReference type="PANTHER" id="PTHR42693">
    <property type="entry name" value="ARYLSULFATASE FAMILY MEMBER"/>
    <property type="match status" value="1"/>
</dbReference>
<dbReference type="InterPro" id="IPR024607">
    <property type="entry name" value="Sulfatase_CS"/>
</dbReference>
<protein>
    <submittedName>
        <fullName evidence="6">Arylsulfatase</fullName>
        <ecNumber evidence="6">3.1.6.1</ecNumber>
    </submittedName>
</protein>
<dbReference type="RefSeq" id="WP_145257408.1">
    <property type="nucleotide sequence ID" value="NZ_CP036279.1"/>
</dbReference>
<keyword evidence="2" id="KW-0479">Metal-binding</keyword>
<evidence type="ECO:0000259" key="5">
    <source>
        <dbReference type="Pfam" id="PF00884"/>
    </source>
</evidence>
<dbReference type="AlphaFoldDB" id="A0A518B1N1"/>
<gene>
    <name evidence="6" type="primary">atsA_16</name>
    <name evidence="6" type="ORF">Pan216_17360</name>
</gene>
<dbReference type="Gene3D" id="3.30.1120.10">
    <property type="match status" value="1"/>
</dbReference>
<dbReference type="InterPro" id="IPR050738">
    <property type="entry name" value="Sulfatase"/>
</dbReference>
<evidence type="ECO:0000256" key="3">
    <source>
        <dbReference type="ARBA" id="ARBA00022801"/>
    </source>
</evidence>
<reference evidence="6 7" key="1">
    <citation type="submission" date="2019-02" db="EMBL/GenBank/DDBJ databases">
        <title>Deep-cultivation of Planctomycetes and their phenomic and genomic characterization uncovers novel biology.</title>
        <authorList>
            <person name="Wiegand S."/>
            <person name="Jogler M."/>
            <person name="Boedeker C."/>
            <person name="Pinto D."/>
            <person name="Vollmers J."/>
            <person name="Rivas-Marin E."/>
            <person name="Kohn T."/>
            <person name="Peeters S.H."/>
            <person name="Heuer A."/>
            <person name="Rast P."/>
            <person name="Oberbeckmann S."/>
            <person name="Bunk B."/>
            <person name="Jeske O."/>
            <person name="Meyerdierks A."/>
            <person name="Storesund J.E."/>
            <person name="Kallscheuer N."/>
            <person name="Luecker S."/>
            <person name="Lage O.M."/>
            <person name="Pohl T."/>
            <person name="Merkel B.J."/>
            <person name="Hornburger P."/>
            <person name="Mueller R.-W."/>
            <person name="Bruemmer F."/>
            <person name="Labrenz M."/>
            <person name="Spormann A.M."/>
            <person name="Op den Camp H."/>
            <person name="Overmann J."/>
            <person name="Amann R."/>
            <person name="Jetten M.S.M."/>
            <person name="Mascher T."/>
            <person name="Medema M.H."/>
            <person name="Devos D.P."/>
            <person name="Kaster A.-K."/>
            <person name="Ovreas L."/>
            <person name="Rohde M."/>
            <person name="Galperin M.Y."/>
            <person name="Jogler C."/>
        </authorList>
    </citation>
    <scope>NUCLEOTIDE SEQUENCE [LARGE SCALE GENOMIC DNA]</scope>
    <source>
        <strain evidence="6 7">Pan216</strain>
    </source>
</reference>
<dbReference type="GO" id="GO:0004065">
    <property type="term" value="F:arylsulfatase activity"/>
    <property type="evidence" value="ECO:0007669"/>
    <property type="project" value="UniProtKB-EC"/>
</dbReference>
<dbReference type="Gene3D" id="3.40.720.10">
    <property type="entry name" value="Alkaline Phosphatase, subunit A"/>
    <property type="match status" value="1"/>
</dbReference>
<dbReference type="Pfam" id="PF00884">
    <property type="entry name" value="Sulfatase"/>
    <property type="match status" value="1"/>
</dbReference>
<evidence type="ECO:0000313" key="6">
    <source>
        <dbReference type="EMBL" id="QDU60883.1"/>
    </source>
</evidence>
<feature type="domain" description="Sulfatase N-terminal" evidence="5">
    <location>
        <begin position="40"/>
        <end position="361"/>
    </location>
</feature>
<name>A0A518B1N1_9BACT</name>
<dbReference type="GO" id="GO:0046872">
    <property type="term" value="F:metal ion binding"/>
    <property type="evidence" value="ECO:0007669"/>
    <property type="project" value="UniProtKB-KW"/>
</dbReference>
<keyword evidence="4" id="KW-0106">Calcium</keyword>
<sequence>MPWTLGSSESWSRKASRIAAALLTLTISLVAARQAFAEKPNFILLMGDDHGWSETGYNGHPHLQTPVLDEMAASGLQLNHFYSGHPTCSPTRGSVLTGRHPNRYGTFHPGWSIRPEEVTVAHLLAGAGYHCAHFGKWHLGPVKADSPTNPRAMGFHEYVSHDNFYEMNPIFSRNGAPPEEFPGEGSEVTIDETIEFIDRAKEEGKPFLAVVWFGSPHEPYSGLEKDLALYDDLPEGYADRKVRLTSMKTGKPTTRPLRDVLRERYAEITAMDRAIGTLREHLDEAGLRDNTLVWYCGDNGSPPSCDRVTTPFRGEKALMYEGGVRVPGVIEWPARISKGRESDVNAVTSDMLPTLCSLAGVSLPQRPLDGIDLTALIEGDLSERPSPIGFWSYNADRVTDRTPKPTPYIEPALQEGTTPLVKYLAGKKTRSFQNFHQPPITEEDYRGPRVLLDNRYKLVVDGSGDGKVELFDLEADREEKNNLASSKPETVARLQRQLRTWQDSVLESLRGADYAKNSGQ</sequence>
<evidence type="ECO:0000256" key="1">
    <source>
        <dbReference type="ARBA" id="ARBA00008779"/>
    </source>
</evidence>
<dbReference type="PANTHER" id="PTHR42693:SF53">
    <property type="entry name" value="ENDO-4-O-SULFATASE"/>
    <property type="match status" value="1"/>
</dbReference>
<dbReference type="Proteomes" id="UP000317093">
    <property type="component" value="Chromosome"/>
</dbReference>
<evidence type="ECO:0000313" key="7">
    <source>
        <dbReference type="Proteomes" id="UP000317093"/>
    </source>
</evidence>
<dbReference type="SUPFAM" id="SSF53649">
    <property type="entry name" value="Alkaline phosphatase-like"/>
    <property type="match status" value="1"/>
</dbReference>
<dbReference type="OrthoDB" id="9783154at2"/>
<evidence type="ECO:0000256" key="2">
    <source>
        <dbReference type="ARBA" id="ARBA00022723"/>
    </source>
</evidence>
<dbReference type="PROSITE" id="PS00523">
    <property type="entry name" value="SULFATASE_1"/>
    <property type="match status" value="1"/>
</dbReference>
<comment type="similarity">
    <text evidence="1">Belongs to the sulfatase family.</text>
</comment>
<dbReference type="InterPro" id="IPR017850">
    <property type="entry name" value="Alkaline_phosphatase_core_sf"/>
</dbReference>
<accession>A0A518B1N1</accession>
<dbReference type="KEGG" id="knv:Pan216_17360"/>
<proteinExistence type="inferred from homology"/>
<keyword evidence="3 6" id="KW-0378">Hydrolase</keyword>
<dbReference type="EMBL" id="CP036279">
    <property type="protein sequence ID" value="QDU60883.1"/>
    <property type="molecule type" value="Genomic_DNA"/>
</dbReference>
<dbReference type="InterPro" id="IPR000917">
    <property type="entry name" value="Sulfatase_N"/>
</dbReference>
<organism evidence="6 7">
    <name type="scientific">Kolteria novifilia</name>
    <dbReference type="NCBI Taxonomy" id="2527975"/>
    <lineage>
        <taxon>Bacteria</taxon>
        <taxon>Pseudomonadati</taxon>
        <taxon>Planctomycetota</taxon>
        <taxon>Planctomycetia</taxon>
        <taxon>Kolteriales</taxon>
        <taxon>Kolteriaceae</taxon>
        <taxon>Kolteria</taxon>
    </lineage>
</organism>
<keyword evidence="7" id="KW-1185">Reference proteome</keyword>
<dbReference type="EC" id="3.1.6.1" evidence="6"/>
<evidence type="ECO:0000256" key="4">
    <source>
        <dbReference type="ARBA" id="ARBA00022837"/>
    </source>
</evidence>